<accession>A0A1F7UPC7</accession>
<protein>
    <submittedName>
        <fullName evidence="2">Uncharacterized protein</fullName>
    </submittedName>
</protein>
<keyword evidence="1" id="KW-1133">Transmembrane helix</keyword>
<keyword evidence="1" id="KW-0472">Membrane</keyword>
<gene>
    <name evidence="2" type="ORF">A3B21_01855</name>
</gene>
<keyword evidence="1" id="KW-0812">Transmembrane</keyword>
<comment type="caution">
    <text evidence="2">The sequence shown here is derived from an EMBL/GenBank/DDBJ whole genome shotgun (WGS) entry which is preliminary data.</text>
</comment>
<dbReference type="STRING" id="1802401.A3B21_01855"/>
<reference evidence="2 3" key="1">
    <citation type="journal article" date="2016" name="Nat. Commun.">
        <title>Thousands of microbial genomes shed light on interconnected biogeochemical processes in an aquifer system.</title>
        <authorList>
            <person name="Anantharaman K."/>
            <person name="Brown C.T."/>
            <person name="Hug L.A."/>
            <person name="Sharon I."/>
            <person name="Castelle C.J."/>
            <person name="Probst A.J."/>
            <person name="Thomas B.C."/>
            <person name="Singh A."/>
            <person name="Wilkins M.J."/>
            <person name="Karaoz U."/>
            <person name="Brodie E.L."/>
            <person name="Williams K.H."/>
            <person name="Hubbard S.S."/>
            <person name="Banfield J.F."/>
        </authorList>
    </citation>
    <scope>NUCLEOTIDE SEQUENCE [LARGE SCALE GENOMIC DNA]</scope>
</reference>
<feature type="transmembrane region" description="Helical" evidence="1">
    <location>
        <begin position="28"/>
        <end position="49"/>
    </location>
</feature>
<dbReference type="Proteomes" id="UP000176897">
    <property type="component" value="Unassembled WGS sequence"/>
</dbReference>
<name>A0A1F7UPC7_9BACT</name>
<dbReference type="AlphaFoldDB" id="A0A1F7UPC7"/>
<organism evidence="2 3">
    <name type="scientific">Candidatus Uhrbacteria bacterium RIFCSPLOWO2_01_FULL_47_24</name>
    <dbReference type="NCBI Taxonomy" id="1802401"/>
    <lineage>
        <taxon>Bacteria</taxon>
        <taxon>Candidatus Uhriibacteriota</taxon>
    </lineage>
</organism>
<dbReference type="EMBL" id="MGEJ01000014">
    <property type="protein sequence ID" value="OGL80099.1"/>
    <property type="molecule type" value="Genomic_DNA"/>
</dbReference>
<evidence type="ECO:0000256" key="1">
    <source>
        <dbReference type="SAM" id="Phobius"/>
    </source>
</evidence>
<evidence type="ECO:0000313" key="2">
    <source>
        <dbReference type="EMBL" id="OGL80099.1"/>
    </source>
</evidence>
<evidence type="ECO:0000313" key="3">
    <source>
        <dbReference type="Proteomes" id="UP000176897"/>
    </source>
</evidence>
<sequence length="276" mass="30951">MIDEQNTNERQIKAAIWYVKHKELLRKLGLGALLALDVIFMVYVLYAVGRDFVSSPRRRAQEAALIQSGPQAVRAQPLDLQLGGVDLLRVGEVTDIIASVRNPNENWYARFDYVIGIGDNTEKHADGFLLPGQERPFFRSVRASGAGTPVFNIENLVWKKVSAHDTADYSAFRDEHLNFEIKNAQFLPALVEDKGTASRAKFAIVNKTAYSYFAPTFIVSLYRGGTLVGIQSTVIDQFKTGETREVELSWFDRIGAVSNTEVVPAIDIFNQEVYMK</sequence>
<proteinExistence type="predicted"/>